<keyword evidence="3" id="KW-1185">Reference proteome</keyword>
<protein>
    <submittedName>
        <fullName evidence="2">Reverse transcriptase domain-containing protein</fullName>
    </submittedName>
</protein>
<proteinExistence type="predicted"/>
<evidence type="ECO:0000259" key="1">
    <source>
        <dbReference type="Pfam" id="PF17921"/>
    </source>
</evidence>
<dbReference type="InterPro" id="IPR041588">
    <property type="entry name" value="Integrase_H2C2"/>
</dbReference>
<dbReference type="EMBL" id="BQNB010018789">
    <property type="protein sequence ID" value="GJT78305.1"/>
    <property type="molecule type" value="Genomic_DNA"/>
</dbReference>
<dbReference type="Gene3D" id="1.10.340.70">
    <property type="match status" value="1"/>
</dbReference>
<keyword evidence="2" id="KW-0695">RNA-directed DNA polymerase</keyword>
<name>A0ABQ5GRK8_9ASTR</name>
<reference evidence="2" key="1">
    <citation type="journal article" date="2022" name="Int. J. Mol. Sci.">
        <title>Draft Genome of Tanacetum Coccineum: Genomic Comparison of Closely Related Tanacetum-Family Plants.</title>
        <authorList>
            <person name="Yamashiro T."/>
            <person name="Shiraishi A."/>
            <person name="Nakayama K."/>
            <person name="Satake H."/>
        </authorList>
    </citation>
    <scope>NUCLEOTIDE SEQUENCE</scope>
</reference>
<keyword evidence="2" id="KW-0548">Nucleotidyltransferase</keyword>
<reference evidence="2" key="2">
    <citation type="submission" date="2022-01" db="EMBL/GenBank/DDBJ databases">
        <authorList>
            <person name="Yamashiro T."/>
            <person name="Shiraishi A."/>
            <person name="Satake H."/>
            <person name="Nakayama K."/>
        </authorList>
    </citation>
    <scope>NUCLEOTIDE SEQUENCE</scope>
</reference>
<dbReference type="Proteomes" id="UP001151760">
    <property type="component" value="Unassembled WGS sequence"/>
</dbReference>
<dbReference type="Pfam" id="PF17921">
    <property type="entry name" value="Integrase_H2C2"/>
    <property type="match status" value="1"/>
</dbReference>
<evidence type="ECO:0000313" key="2">
    <source>
        <dbReference type="EMBL" id="GJT78305.1"/>
    </source>
</evidence>
<keyword evidence="2" id="KW-0808">Transferase</keyword>
<evidence type="ECO:0000313" key="3">
    <source>
        <dbReference type="Proteomes" id="UP001151760"/>
    </source>
</evidence>
<organism evidence="2 3">
    <name type="scientific">Tanacetum coccineum</name>
    <dbReference type="NCBI Taxonomy" id="301880"/>
    <lineage>
        <taxon>Eukaryota</taxon>
        <taxon>Viridiplantae</taxon>
        <taxon>Streptophyta</taxon>
        <taxon>Embryophyta</taxon>
        <taxon>Tracheophyta</taxon>
        <taxon>Spermatophyta</taxon>
        <taxon>Magnoliopsida</taxon>
        <taxon>eudicotyledons</taxon>
        <taxon>Gunneridae</taxon>
        <taxon>Pentapetalae</taxon>
        <taxon>asterids</taxon>
        <taxon>campanulids</taxon>
        <taxon>Asterales</taxon>
        <taxon>Asteraceae</taxon>
        <taxon>Asteroideae</taxon>
        <taxon>Anthemideae</taxon>
        <taxon>Anthemidinae</taxon>
        <taxon>Tanacetum</taxon>
    </lineage>
</organism>
<gene>
    <name evidence="2" type="ORF">Tco_1045030</name>
</gene>
<comment type="caution">
    <text evidence="2">The sequence shown here is derived from an EMBL/GenBank/DDBJ whole genome shotgun (WGS) entry which is preliminary data.</text>
</comment>
<accession>A0ABQ5GRK8</accession>
<dbReference type="GO" id="GO:0003964">
    <property type="term" value="F:RNA-directed DNA polymerase activity"/>
    <property type="evidence" value="ECO:0007669"/>
    <property type="project" value="UniProtKB-KW"/>
</dbReference>
<sequence>MMRIHSLRMIVTFDLFDKIKVAQVEALKEEKWKSKHITSYISLFEEDSRWIKTRQGIIYIPFQSDVKNLLLEEAHKLKHSIHPGAVKMYLDLKRNYCWPGLRPAKKRIGSGNTRTLVGYRLRR</sequence>
<feature type="domain" description="Integrase zinc-binding" evidence="1">
    <location>
        <begin position="65"/>
        <end position="102"/>
    </location>
</feature>